<evidence type="ECO:0000256" key="3">
    <source>
        <dbReference type="ARBA" id="ARBA00012093"/>
    </source>
</evidence>
<evidence type="ECO:0000256" key="2">
    <source>
        <dbReference type="ARBA" id="ARBA00010869"/>
    </source>
</evidence>
<proteinExistence type="inferred from homology"/>
<dbReference type="PANTHER" id="PTHR48078:SF2">
    <property type="entry name" value="CATABOLIC L-SERINE_THREONINE DEHYDRATASE"/>
    <property type="match status" value="1"/>
</dbReference>
<organism evidence="8 9">
    <name type="scientific">Aureimonas glaciei</name>
    <dbReference type="NCBI Taxonomy" id="1776957"/>
    <lineage>
        <taxon>Bacteria</taxon>
        <taxon>Pseudomonadati</taxon>
        <taxon>Pseudomonadota</taxon>
        <taxon>Alphaproteobacteria</taxon>
        <taxon>Hyphomicrobiales</taxon>
        <taxon>Aurantimonadaceae</taxon>
        <taxon>Aureimonas</taxon>
    </lineage>
</organism>
<dbReference type="EC" id="4.3.1.17" evidence="3"/>
<protein>
    <recommendedName>
        <fullName evidence="3">L-serine ammonia-lyase</fullName>
        <ecNumber evidence="3">4.3.1.17</ecNumber>
    </recommendedName>
</protein>
<evidence type="ECO:0000313" key="8">
    <source>
        <dbReference type="EMBL" id="GGD40540.1"/>
    </source>
</evidence>
<reference evidence="8" key="2">
    <citation type="submission" date="2020-09" db="EMBL/GenBank/DDBJ databases">
        <authorList>
            <person name="Sun Q."/>
            <person name="Zhou Y."/>
        </authorList>
    </citation>
    <scope>NUCLEOTIDE SEQUENCE</scope>
    <source>
        <strain evidence="8">CGMCC 1.15493</strain>
    </source>
</reference>
<feature type="domain" description="Tryptophan synthase beta chain-like PALP" evidence="7">
    <location>
        <begin position="5"/>
        <end position="148"/>
    </location>
</feature>
<keyword evidence="4" id="KW-0663">Pyridoxal phosphate</keyword>
<dbReference type="InterPro" id="IPR036052">
    <property type="entry name" value="TrpB-like_PALP_sf"/>
</dbReference>
<dbReference type="EMBL" id="BMJJ01000016">
    <property type="protein sequence ID" value="GGD40540.1"/>
    <property type="molecule type" value="Genomic_DNA"/>
</dbReference>
<dbReference type="GO" id="GO:0006565">
    <property type="term" value="P:L-serine catabolic process"/>
    <property type="evidence" value="ECO:0007669"/>
    <property type="project" value="TreeGrafter"/>
</dbReference>
<keyword evidence="9" id="KW-1185">Reference proteome</keyword>
<sequence>MIDEVARLGISFDCVIVAVGGGGLMSGVAEGLDRNGLAHVPIVAVETEGAASLAGSMAAGHRIELSRITTVATSLGARKVCERAFELTRSRSVISVVVDDQTAVDASLRLLDDHRVLVEPACGAVLATLYGAHEALAPYRSVLAIVCGGATVSVEWLQAWRPDPM</sequence>
<comment type="catalytic activity">
    <reaction evidence="6">
        <text>L-serine = pyruvate + NH4(+)</text>
        <dbReference type="Rhea" id="RHEA:19169"/>
        <dbReference type="ChEBI" id="CHEBI:15361"/>
        <dbReference type="ChEBI" id="CHEBI:28938"/>
        <dbReference type="ChEBI" id="CHEBI:33384"/>
        <dbReference type="EC" id="4.3.1.17"/>
    </reaction>
</comment>
<dbReference type="GO" id="GO:0003941">
    <property type="term" value="F:L-serine ammonia-lyase activity"/>
    <property type="evidence" value="ECO:0007669"/>
    <property type="project" value="UniProtKB-EC"/>
</dbReference>
<evidence type="ECO:0000256" key="6">
    <source>
        <dbReference type="ARBA" id="ARBA00049406"/>
    </source>
</evidence>
<evidence type="ECO:0000313" key="9">
    <source>
        <dbReference type="Proteomes" id="UP000613160"/>
    </source>
</evidence>
<evidence type="ECO:0000256" key="5">
    <source>
        <dbReference type="ARBA" id="ARBA00023239"/>
    </source>
</evidence>
<comment type="cofactor">
    <cofactor evidence="1">
        <name>pyridoxal 5'-phosphate</name>
        <dbReference type="ChEBI" id="CHEBI:597326"/>
    </cofactor>
</comment>
<name>A0A916YD59_9HYPH</name>
<evidence type="ECO:0000256" key="4">
    <source>
        <dbReference type="ARBA" id="ARBA00022898"/>
    </source>
</evidence>
<dbReference type="GO" id="GO:0006567">
    <property type="term" value="P:L-threonine catabolic process"/>
    <property type="evidence" value="ECO:0007669"/>
    <property type="project" value="TreeGrafter"/>
</dbReference>
<comment type="caution">
    <text evidence="8">The sequence shown here is derived from an EMBL/GenBank/DDBJ whole genome shotgun (WGS) entry which is preliminary data.</text>
</comment>
<dbReference type="Pfam" id="PF00291">
    <property type="entry name" value="PALP"/>
    <property type="match status" value="1"/>
</dbReference>
<reference evidence="8" key="1">
    <citation type="journal article" date="2014" name="Int. J. Syst. Evol. Microbiol.">
        <title>Complete genome sequence of Corynebacterium casei LMG S-19264T (=DSM 44701T), isolated from a smear-ripened cheese.</title>
        <authorList>
            <consortium name="US DOE Joint Genome Institute (JGI-PGF)"/>
            <person name="Walter F."/>
            <person name="Albersmeier A."/>
            <person name="Kalinowski J."/>
            <person name="Ruckert C."/>
        </authorList>
    </citation>
    <scope>NUCLEOTIDE SEQUENCE</scope>
    <source>
        <strain evidence="8">CGMCC 1.15493</strain>
    </source>
</reference>
<dbReference type="InterPro" id="IPR050147">
    <property type="entry name" value="Ser/Thr_Dehydratase"/>
</dbReference>
<keyword evidence="5" id="KW-0456">Lyase</keyword>
<evidence type="ECO:0000259" key="7">
    <source>
        <dbReference type="Pfam" id="PF00291"/>
    </source>
</evidence>
<dbReference type="SUPFAM" id="SSF53686">
    <property type="entry name" value="Tryptophan synthase beta subunit-like PLP-dependent enzymes"/>
    <property type="match status" value="1"/>
</dbReference>
<dbReference type="PANTHER" id="PTHR48078">
    <property type="entry name" value="THREONINE DEHYDRATASE, MITOCHONDRIAL-RELATED"/>
    <property type="match status" value="1"/>
</dbReference>
<dbReference type="AlphaFoldDB" id="A0A916YD59"/>
<dbReference type="Proteomes" id="UP000613160">
    <property type="component" value="Unassembled WGS sequence"/>
</dbReference>
<dbReference type="InterPro" id="IPR001926">
    <property type="entry name" value="TrpB-like_PALP"/>
</dbReference>
<comment type="similarity">
    <text evidence="2">Belongs to the serine/threonine dehydratase family.</text>
</comment>
<gene>
    <name evidence="8" type="ORF">GCM10011335_49080</name>
</gene>
<dbReference type="GO" id="GO:0004794">
    <property type="term" value="F:threonine deaminase activity"/>
    <property type="evidence" value="ECO:0007669"/>
    <property type="project" value="TreeGrafter"/>
</dbReference>
<evidence type="ECO:0000256" key="1">
    <source>
        <dbReference type="ARBA" id="ARBA00001933"/>
    </source>
</evidence>
<dbReference type="GO" id="GO:0009097">
    <property type="term" value="P:isoleucine biosynthetic process"/>
    <property type="evidence" value="ECO:0007669"/>
    <property type="project" value="TreeGrafter"/>
</dbReference>
<dbReference type="Gene3D" id="3.40.50.1100">
    <property type="match status" value="1"/>
</dbReference>
<accession>A0A916YD59</accession>